<evidence type="ECO:0000256" key="1">
    <source>
        <dbReference type="SAM" id="MobiDB-lite"/>
    </source>
</evidence>
<accession>A0ABR4M542</accession>
<gene>
    <name evidence="2" type="ORF">BJX67DRAFT_167848</name>
</gene>
<dbReference type="Proteomes" id="UP001610432">
    <property type="component" value="Unassembled WGS sequence"/>
</dbReference>
<protein>
    <submittedName>
        <fullName evidence="2">Uncharacterized protein</fullName>
    </submittedName>
</protein>
<feature type="region of interest" description="Disordered" evidence="1">
    <location>
        <begin position="383"/>
        <end position="430"/>
    </location>
</feature>
<feature type="compositionally biased region" description="Acidic residues" evidence="1">
    <location>
        <begin position="401"/>
        <end position="430"/>
    </location>
</feature>
<reference evidence="2 3" key="1">
    <citation type="submission" date="2024-07" db="EMBL/GenBank/DDBJ databases">
        <title>Section-level genome sequencing and comparative genomics of Aspergillus sections Usti and Cavernicolus.</title>
        <authorList>
            <consortium name="Lawrence Berkeley National Laboratory"/>
            <person name="Nybo J.L."/>
            <person name="Vesth T.C."/>
            <person name="Theobald S."/>
            <person name="Frisvad J.C."/>
            <person name="Larsen T.O."/>
            <person name="Kjaerboelling I."/>
            <person name="Rothschild-Mancinelli K."/>
            <person name="Lyhne E.K."/>
            <person name="Kogle M.E."/>
            <person name="Barry K."/>
            <person name="Clum A."/>
            <person name="Na H."/>
            <person name="Ledsgaard L."/>
            <person name="Lin J."/>
            <person name="Lipzen A."/>
            <person name="Kuo A."/>
            <person name="Riley R."/>
            <person name="Mondo S."/>
            <person name="Labutti K."/>
            <person name="Haridas S."/>
            <person name="Pangalinan J."/>
            <person name="Salamov A.A."/>
            <person name="Simmons B.A."/>
            <person name="Magnuson J.K."/>
            <person name="Chen J."/>
            <person name="Drula E."/>
            <person name="Henrissat B."/>
            <person name="Wiebenga A."/>
            <person name="Lubbers R.J."/>
            <person name="Gomes A.C."/>
            <person name="Macurrencykelacurrency M.R."/>
            <person name="Stajich J."/>
            <person name="Grigoriev I.V."/>
            <person name="Mortensen U.H."/>
            <person name="De Vries R.P."/>
            <person name="Baker S.E."/>
            <person name="Andersen M.R."/>
        </authorList>
    </citation>
    <scope>NUCLEOTIDE SEQUENCE [LARGE SCALE GENOMIC DNA]</scope>
    <source>
        <strain evidence="2 3">CBS 449.75</strain>
    </source>
</reference>
<dbReference type="GeneID" id="98140117"/>
<dbReference type="RefSeq" id="XP_070890696.1">
    <property type="nucleotide sequence ID" value="XM_071025045.1"/>
</dbReference>
<organism evidence="2 3">
    <name type="scientific">Aspergillus lucknowensis</name>
    <dbReference type="NCBI Taxonomy" id="176173"/>
    <lineage>
        <taxon>Eukaryota</taxon>
        <taxon>Fungi</taxon>
        <taxon>Dikarya</taxon>
        <taxon>Ascomycota</taxon>
        <taxon>Pezizomycotina</taxon>
        <taxon>Eurotiomycetes</taxon>
        <taxon>Eurotiomycetidae</taxon>
        <taxon>Eurotiales</taxon>
        <taxon>Aspergillaceae</taxon>
        <taxon>Aspergillus</taxon>
        <taxon>Aspergillus subgen. Nidulantes</taxon>
    </lineage>
</organism>
<keyword evidence="3" id="KW-1185">Reference proteome</keyword>
<evidence type="ECO:0000313" key="3">
    <source>
        <dbReference type="Proteomes" id="UP001610432"/>
    </source>
</evidence>
<name>A0ABR4M542_9EURO</name>
<dbReference type="EMBL" id="JBFXLQ010000003">
    <property type="protein sequence ID" value="KAL2871717.1"/>
    <property type="molecule type" value="Genomic_DNA"/>
</dbReference>
<evidence type="ECO:0000313" key="2">
    <source>
        <dbReference type="EMBL" id="KAL2871717.1"/>
    </source>
</evidence>
<comment type="caution">
    <text evidence="2">The sequence shown here is derived from an EMBL/GenBank/DDBJ whole genome shotgun (WGS) entry which is preliminary data.</text>
</comment>
<sequence>MARIKDRCYPLIYRFVMADEPEPMKLDELEIQGVPDDFVTENWIRTFDFHSIRRLTLIHRHFYFDEGATEFWTYLRESKISFKMIKTDCENEPLDQFISSFEGLEALYLLDYDKRWSTLSSVQFAGHFHSLRRFFYPNNIHGMSFYSHNVLRSIIANCPLLEELGMYIEGEGSIEATFKVLDESPCLKRLYITCATRGEGDYSSYPYFNHDEFLEIFFAYFAYSRPVESAFLNRLEVLSYYRTLWEIVPIDLDDSEFADMQEELNYEPLSDGELEDLIQDHKPAENELYVREKEKIDWPGGAETAEEGSEDNSDGHDYDFSWVTQPSCYTWERAAHGFNRVPLRVSWMDYRGDELAWTVYQWVLGEDGVFKRGLFRKPPWLDDWADESDVGMDGYGVPREESEEEEEEEENTDQANEVGEEEEGADEEGD</sequence>
<proteinExistence type="predicted"/>